<proteinExistence type="predicted"/>
<dbReference type="PANTHER" id="PTHR43861">
    <property type="entry name" value="TRANS-ACONITATE 2-METHYLTRANSFERASE-RELATED"/>
    <property type="match status" value="1"/>
</dbReference>
<dbReference type="AlphaFoldDB" id="A0A0K2GC84"/>
<dbReference type="Pfam" id="PF08241">
    <property type="entry name" value="Methyltransf_11"/>
    <property type="match status" value="1"/>
</dbReference>
<accession>A0A0K2GC84</accession>
<dbReference type="InterPro" id="IPR005651">
    <property type="entry name" value="Trm112-like"/>
</dbReference>
<reference evidence="2 3" key="1">
    <citation type="journal article" date="2015" name="Proc. Natl. Acad. Sci. U.S.A.">
        <title>Expanded metabolic versatility of ubiquitous nitrite-oxidizing bacteria from the genus Nitrospira.</title>
        <authorList>
            <person name="Koch H."/>
            <person name="Lucker S."/>
            <person name="Albertsen M."/>
            <person name="Kitzinger K."/>
            <person name="Herbold C."/>
            <person name="Spieck E."/>
            <person name="Nielsen P.H."/>
            <person name="Wagner M."/>
            <person name="Daims H."/>
        </authorList>
    </citation>
    <scope>NUCLEOTIDE SEQUENCE [LARGE SCALE GENOMIC DNA]</scope>
    <source>
        <strain evidence="2 3">NSP M-1</strain>
    </source>
</reference>
<keyword evidence="3" id="KW-1185">Reference proteome</keyword>
<dbReference type="OrthoDB" id="3206826at2"/>
<dbReference type="Proteomes" id="UP000069205">
    <property type="component" value="Chromosome"/>
</dbReference>
<dbReference type="Pfam" id="PF03966">
    <property type="entry name" value="Trm112p"/>
    <property type="match status" value="1"/>
</dbReference>
<dbReference type="KEGG" id="nmv:NITMOv2_1797"/>
<feature type="domain" description="Methyltransferase type 11" evidence="1">
    <location>
        <begin position="113"/>
        <end position="204"/>
    </location>
</feature>
<evidence type="ECO:0000313" key="3">
    <source>
        <dbReference type="Proteomes" id="UP000069205"/>
    </source>
</evidence>
<sequence>MKPTLLERLVCPACRGTLVLSEAVEDSGEIYGGTLRCGTCHGGYPITHGVPHLVRPLSPGEVQVKDRFELQWSTWGDEERIFGRTKQDVMAYLVTNLMHPAMTQESLRGKWVLDAGCGHGMYMRCLAEWGAEVVGLDVGTAVRQSYNSIRGFSNAHGLQADVLAPALKPGTFDYVFSNGVIHHTSDTRLAFQQLASLVRPGGYLGVWVYPFRNPIWEGTQRAIRAVTTRLPPRVLRSLCYLPVPLLELFPAYSGTSLRTATWRQCAQVVFDFYAPKYQWHHEAEEVQQWFYEEGFEDVVAMPDPVSMTGKRRGEP</sequence>
<dbReference type="InterPro" id="IPR029063">
    <property type="entry name" value="SAM-dependent_MTases_sf"/>
</dbReference>
<dbReference type="EMBL" id="CP011801">
    <property type="protein sequence ID" value="ALA58217.1"/>
    <property type="molecule type" value="Genomic_DNA"/>
</dbReference>
<dbReference type="STRING" id="42253.NITMOv2_1797"/>
<dbReference type="RefSeq" id="WP_145976229.1">
    <property type="nucleotide sequence ID" value="NZ_CP011801.1"/>
</dbReference>
<gene>
    <name evidence="2" type="ORF">NITMOv2_1797</name>
</gene>
<evidence type="ECO:0000259" key="1">
    <source>
        <dbReference type="Pfam" id="PF08241"/>
    </source>
</evidence>
<dbReference type="SUPFAM" id="SSF53335">
    <property type="entry name" value="S-adenosyl-L-methionine-dependent methyltransferases"/>
    <property type="match status" value="1"/>
</dbReference>
<dbReference type="SUPFAM" id="SSF158997">
    <property type="entry name" value="Trm112p-like"/>
    <property type="match status" value="1"/>
</dbReference>
<dbReference type="Gene3D" id="2.20.25.10">
    <property type="match status" value="1"/>
</dbReference>
<dbReference type="PATRIC" id="fig|42253.5.peg.1766"/>
<name>A0A0K2GC84_NITMO</name>
<dbReference type="GO" id="GO:0008757">
    <property type="term" value="F:S-adenosylmethionine-dependent methyltransferase activity"/>
    <property type="evidence" value="ECO:0007669"/>
    <property type="project" value="InterPro"/>
</dbReference>
<dbReference type="CDD" id="cd02440">
    <property type="entry name" value="AdoMet_MTases"/>
    <property type="match status" value="1"/>
</dbReference>
<dbReference type="PANTHER" id="PTHR43861:SF1">
    <property type="entry name" value="TRANS-ACONITATE 2-METHYLTRANSFERASE"/>
    <property type="match status" value="1"/>
</dbReference>
<evidence type="ECO:0000313" key="2">
    <source>
        <dbReference type="EMBL" id="ALA58217.1"/>
    </source>
</evidence>
<dbReference type="Gene3D" id="3.40.50.150">
    <property type="entry name" value="Vaccinia Virus protein VP39"/>
    <property type="match status" value="1"/>
</dbReference>
<organism evidence="2 3">
    <name type="scientific">Nitrospira moscoviensis</name>
    <dbReference type="NCBI Taxonomy" id="42253"/>
    <lineage>
        <taxon>Bacteria</taxon>
        <taxon>Pseudomonadati</taxon>
        <taxon>Nitrospirota</taxon>
        <taxon>Nitrospiria</taxon>
        <taxon>Nitrospirales</taxon>
        <taxon>Nitrospiraceae</taxon>
        <taxon>Nitrospira</taxon>
    </lineage>
</organism>
<protein>
    <recommendedName>
        <fullName evidence="1">Methyltransferase type 11 domain-containing protein</fullName>
    </recommendedName>
</protein>
<dbReference type="InterPro" id="IPR013216">
    <property type="entry name" value="Methyltransf_11"/>
</dbReference>